<protein>
    <submittedName>
        <fullName evidence="12">Uncharacterized protein</fullName>
    </submittedName>
</protein>
<name>A0A815FPK9_9BILA</name>
<keyword evidence="4" id="KW-0677">Repeat</keyword>
<dbReference type="SUPFAM" id="SSF52540">
    <property type="entry name" value="P-loop containing nucleoside triphosphate hydrolases"/>
    <property type="match status" value="1"/>
</dbReference>
<dbReference type="GO" id="GO:0016887">
    <property type="term" value="F:ATP hydrolysis activity"/>
    <property type="evidence" value="ECO:0007669"/>
    <property type="project" value="InterPro"/>
</dbReference>
<dbReference type="GO" id="GO:0016020">
    <property type="term" value="C:membrane"/>
    <property type="evidence" value="ECO:0007669"/>
    <property type="project" value="InterPro"/>
</dbReference>
<dbReference type="SUPFAM" id="SSF90123">
    <property type="entry name" value="ABC transporter transmembrane region"/>
    <property type="match status" value="1"/>
</dbReference>
<dbReference type="InterPro" id="IPR027417">
    <property type="entry name" value="P-loop_NTPase"/>
</dbReference>
<evidence type="ECO:0000256" key="1">
    <source>
        <dbReference type="ARBA" id="ARBA00004127"/>
    </source>
</evidence>
<dbReference type="InterPro" id="IPR011527">
    <property type="entry name" value="ABC1_TM_dom"/>
</dbReference>
<dbReference type="Gene3D" id="1.20.1560.10">
    <property type="entry name" value="ABC transporter type 1, transmembrane domain"/>
    <property type="match status" value="2"/>
</dbReference>
<proteinExistence type="predicted"/>
<keyword evidence="2" id="KW-0813">Transport</keyword>
<dbReference type="InterPro" id="IPR050173">
    <property type="entry name" value="ABC_transporter_C-like"/>
</dbReference>
<evidence type="ECO:0000256" key="2">
    <source>
        <dbReference type="ARBA" id="ARBA00022448"/>
    </source>
</evidence>
<evidence type="ECO:0000256" key="3">
    <source>
        <dbReference type="ARBA" id="ARBA00022692"/>
    </source>
</evidence>
<evidence type="ECO:0000256" key="9">
    <source>
        <dbReference type="SAM" id="Phobius"/>
    </source>
</evidence>
<dbReference type="PROSITE" id="PS00211">
    <property type="entry name" value="ABC_TRANSPORTER_1"/>
    <property type="match status" value="1"/>
</dbReference>
<evidence type="ECO:0000256" key="4">
    <source>
        <dbReference type="ARBA" id="ARBA00022737"/>
    </source>
</evidence>
<dbReference type="Gene3D" id="3.40.50.300">
    <property type="entry name" value="P-loop containing nucleotide triphosphate hydrolases"/>
    <property type="match status" value="1"/>
</dbReference>
<feature type="domain" description="ABC transporter" evidence="10">
    <location>
        <begin position="1"/>
        <end position="232"/>
    </location>
</feature>
<dbReference type="GO" id="GO:0005524">
    <property type="term" value="F:ATP binding"/>
    <property type="evidence" value="ECO:0007669"/>
    <property type="project" value="UniProtKB-KW"/>
</dbReference>
<evidence type="ECO:0000313" key="12">
    <source>
        <dbReference type="EMBL" id="CAF1330147.1"/>
    </source>
</evidence>
<dbReference type="PROSITE" id="PS50893">
    <property type="entry name" value="ABC_TRANSPORTER_2"/>
    <property type="match status" value="1"/>
</dbReference>
<evidence type="ECO:0000313" key="14">
    <source>
        <dbReference type="Proteomes" id="UP000663829"/>
    </source>
</evidence>
<dbReference type="Pfam" id="PF00664">
    <property type="entry name" value="ABC_membrane"/>
    <property type="match status" value="1"/>
</dbReference>
<feature type="transmembrane region" description="Helical" evidence="9">
    <location>
        <begin position="274"/>
        <end position="295"/>
    </location>
</feature>
<feature type="transmembrane region" description="Helical" evidence="9">
    <location>
        <begin position="226"/>
        <end position="253"/>
    </location>
</feature>
<dbReference type="FunFam" id="3.40.50.300:FF:003872">
    <property type="entry name" value="Multidrug resistance associated protein, putative"/>
    <property type="match status" value="1"/>
</dbReference>
<dbReference type="GO" id="GO:0012505">
    <property type="term" value="C:endomembrane system"/>
    <property type="evidence" value="ECO:0007669"/>
    <property type="project" value="UniProtKB-SubCell"/>
</dbReference>
<keyword evidence="5" id="KW-0547">Nucleotide-binding</keyword>
<comment type="caution">
    <text evidence="12">The sequence shown here is derived from an EMBL/GenBank/DDBJ whole genome shotgun (WGS) entry which is preliminary data.</text>
</comment>
<evidence type="ECO:0000259" key="10">
    <source>
        <dbReference type="PROSITE" id="PS50893"/>
    </source>
</evidence>
<keyword evidence="14" id="KW-1185">Reference proteome</keyword>
<comment type="subcellular location">
    <subcellularLocation>
        <location evidence="1">Endomembrane system</location>
        <topology evidence="1">Multi-pass membrane protein</topology>
    </subcellularLocation>
</comment>
<feature type="domain" description="ABC transmembrane type-1" evidence="11">
    <location>
        <begin position="233"/>
        <end position="415"/>
    </location>
</feature>
<dbReference type="EMBL" id="CAJNOQ010013859">
    <property type="protein sequence ID" value="CAF1330147.1"/>
    <property type="molecule type" value="Genomic_DNA"/>
</dbReference>
<keyword evidence="8 9" id="KW-0472">Membrane</keyword>
<dbReference type="AlphaFoldDB" id="A0A815FPK9"/>
<keyword evidence="3 9" id="KW-0812">Transmembrane</keyword>
<feature type="non-terminal residue" evidence="12">
    <location>
        <position position="1"/>
    </location>
</feature>
<feature type="transmembrane region" description="Helical" evidence="9">
    <location>
        <begin position="344"/>
        <end position="369"/>
    </location>
</feature>
<dbReference type="EMBL" id="CAJOBC010052691">
    <property type="protein sequence ID" value="CAF4183041.1"/>
    <property type="molecule type" value="Genomic_DNA"/>
</dbReference>
<reference evidence="12" key="1">
    <citation type="submission" date="2021-02" db="EMBL/GenBank/DDBJ databases">
        <authorList>
            <person name="Nowell W R."/>
        </authorList>
    </citation>
    <scope>NUCLEOTIDE SEQUENCE</scope>
</reference>
<dbReference type="InterPro" id="IPR036640">
    <property type="entry name" value="ABC1_TM_sf"/>
</dbReference>
<accession>A0A815FPK9</accession>
<dbReference type="PANTHER" id="PTHR24223:SF443">
    <property type="entry name" value="MULTIDRUG-RESISTANCE LIKE PROTEIN 1, ISOFORM I"/>
    <property type="match status" value="1"/>
</dbReference>
<dbReference type="InterPro" id="IPR003439">
    <property type="entry name" value="ABC_transporter-like_ATP-bd"/>
</dbReference>
<evidence type="ECO:0000256" key="5">
    <source>
        <dbReference type="ARBA" id="ARBA00022741"/>
    </source>
</evidence>
<dbReference type="OrthoDB" id="6500128at2759"/>
<evidence type="ECO:0000256" key="8">
    <source>
        <dbReference type="ARBA" id="ARBA00023136"/>
    </source>
</evidence>
<dbReference type="InterPro" id="IPR017871">
    <property type="entry name" value="ABC_transporter-like_CS"/>
</dbReference>
<dbReference type="PANTHER" id="PTHR24223">
    <property type="entry name" value="ATP-BINDING CASSETTE SUB-FAMILY C"/>
    <property type="match status" value="1"/>
</dbReference>
<keyword evidence="7 9" id="KW-1133">Transmembrane helix</keyword>
<dbReference type="GO" id="GO:0140359">
    <property type="term" value="F:ABC-type transporter activity"/>
    <property type="evidence" value="ECO:0007669"/>
    <property type="project" value="InterPro"/>
</dbReference>
<dbReference type="Proteomes" id="UP000681722">
    <property type="component" value="Unassembled WGS sequence"/>
</dbReference>
<evidence type="ECO:0000313" key="13">
    <source>
        <dbReference type="EMBL" id="CAF4183041.1"/>
    </source>
</evidence>
<evidence type="ECO:0000259" key="11">
    <source>
        <dbReference type="PROSITE" id="PS50929"/>
    </source>
</evidence>
<dbReference type="Proteomes" id="UP000663829">
    <property type="component" value="Unassembled WGS sequence"/>
</dbReference>
<dbReference type="PROSITE" id="PS50929">
    <property type="entry name" value="ABC_TM1F"/>
    <property type="match status" value="1"/>
</dbReference>
<sequence length="415" mass="46854">MPVTRFRRATFLYLIHTENVILWSSENAIEIEHGLFKWSNDDHNTLTLNKYDMVKVQGNIKISGQTALVPQQAWILNGTFQNNILFGKDMNQQQYDRIIEACALGPDLEMLPHGDQTEIGERGVNLSGGQKQRISLARSIYADADIYLLDDPLSAVDQNVAKHLVQYVLGPTGLLAEKISLNTQSHVDGKKSPVEFDDNKKKNLIEDEQIEIGKIKLSIFQTYIKVFGIIMALLTLVFFCLTTTSNLAANIWLKNWTTDVTNENNNLSKNEKNLSIYTIFVVLQGLFAFCMQLALQWGAYRAACNLHQSILDSVLHAPMIFFESTPIGRLLARFSKDVNSVDTALSKGLCILLINLVTILATLIIIHIYSLTSVQLRRLESISRSFICSHFVETIHGLTSIRAYNVQQRFINKCD</sequence>
<keyword evidence="6" id="KW-0067">ATP-binding</keyword>
<evidence type="ECO:0000256" key="7">
    <source>
        <dbReference type="ARBA" id="ARBA00022989"/>
    </source>
</evidence>
<evidence type="ECO:0000256" key="6">
    <source>
        <dbReference type="ARBA" id="ARBA00022840"/>
    </source>
</evidence>
<gene>
    <name evidence="12" type="ORF">GPM918_LOCUS29907</name>
    <name evidence="13" type="ORF">SRO942_LOCUS30504</name>
</gene>
<dbReference type="Pfam" id="PF00005">
    <property type="entry name" value="ABC_tran"/>
    <property type="match status" value="1"/>
</dbReference>
<organism evidence="12 14">
    <name type="scientific">Didymodactylos carnosus</name>
    <dbReference type="NCBI Taxonomy" id="1234261"/>
    <lineage>
        <taxon>Eukaryota</taxon>
        <taxon>Metazoa</taxon>
        <taxon>Spiralia</taxon>
        <taxon>Gnathifera</taxon>
        <taxon>Rotifera</taxon>
        <taxon>Eurotatoria</taxon>
        <taxon>Bdelloidea</taxon>
        <taxon>Philodinida</taxon>
        <taxon>Philodinidae</taxon>
        <taxon>Didymodactylos</taxon>
    </lineage>
</organism>